<dbReference type="AlphaFoldDB" id="A0A2A2EDQ8"/>
<reference evidence="4 5" key="1">
    <citation type="journal article" date="2017" name="ISME J.">
        <title>Unveiling bifidobacterial biogeography across the mammalian branch of the tree of life.</title>
        <authorList>
            <person name="Milani C."/>
            <person name="Mangifesta M."/>
            <person name="Mancabelli L."/>
            <person name="Lugli G.A."/>
            <person name="James K."/>
            <person name="Duranti S."/>
            <person name="Turroni F."/>
            <person name="Ferrario C."/>
            <person name="Ossiprandi M.C."/>
            <person name="van Sinderen D."/>
            <person name="Ventura M."/>
        </authorList>
    </citation>
    <scope>NUCLEOTIDE SEQUENCE [LARGE SCALE GENOMIC DNA]</scope>
    <source>
        <strain evidence="4 5">70</strain>
    </source>
</reference>
<evidence type="ECO:0000259" key="3">
    <source>
        <dbReference type="Pfam" id="PF13828"/>
    </source>
</evidence>
<feature type="domain" description="DUF4190" evidence="3">
    <location>
        <begin position="91"/>
        <end position="144"/>
    </location>
</feature>
<evidence type="ECO:0000313" key="5">
    <source>
        <dbReference type="Proteomes" id="UP000217986"/>
    </source>
</evidence>
<sequence length="218" mass="23467">MNEDYDQHNDAQQPMNYAQGGYDNGTEPYNGAGAGQPAYVEQPQPAYGEQPYQAPQPLPQGVYGAGTATPYPGAPQYYGGVADPGARWSALCIIGFILSFLIPIAGLIISIIALMRIRRTGEKSRGMAIAGTIIGAILSVLTIVGIAMLVWLVNSMDVRVIENGEHLLVCINDECTTTDGYYDDHNDFSDGDDIAFLDDMASHLPNPTDSTIVYELAM</sequence>
<feature type="transmembrane region" description="Helical" evidence="2">
    <location>
        <begin position="88"/>
        <end position="115"/>
    </location>
</feature>
<dbReference type="OrthoDB" id="3238658at2"/>
<keyword evidence="2" id="KW-1133">Transmembrane helix</keyword>
<evidence type="ECO:0000256" key="1">
    <source>
        <dbReference type="SAM" id="MobiDB-lite"/>
    </source>
</evidence>
<keyword evidence="5" id="KW-1185">Reference proteome</keyword>
<dbReference type="GO" id="GO:0016853">
    <property type="term" value="F:isomerase activity"/>
    <property type="evidence" value="ECO:0007669"/>
    <property type="project" value="UniProtKB-KW"/>
</dbReference>
<protein>
    <submittedName>
        <fullName evidence="4">Peptidyl-prolyl cis-trans isomerase</fullName>
    </submittedName>
</protein>
<feature type="region of interest" description="Disordered" evidence="1">
    <location>
        <begin position="1"/>
        <end position="53"/>
    </location>
</feature>
<organism evidence="4 5">
    <name type="scientific">Bifidobacterium italicum</name>
    <dbReference type="NCBI Taxonomy" id="1960968"/>
    <lineage>
        <taxon>Bacteria</taxon>
        <taxon>Bacillati</taxon>
        <taxon>Actinomycetota</taxon>
        <taxon>Actinomycetes</taxon>
        <taxon>Bifidobacteriales</taxon>
        <taxon>Bifidobacteriaceae</taxon>
        <taxon>Bifidobacterium</taxon>
    </lineage>
</organism>
<dbReference type="EMBL" id="MVOG01000044">
    <property type="protein sequence ID" value="PAU67173.1"/>
    <property type="molecule type" value="Genomic_DNA"/>
</dbReference>
<dbReference type="Pfam" id="PF13828">
    <property type="entry name" value="DUF4190"/>
    <property type="match status" value="1"/>
</dbReference>
<dbReference type="Proteomes" id="UP000217986">
    <property type="component" value="Unassembled WGS sequence"/>
</dbReference>
<keyword evidence="2" id="KW-0472">Membrane</keyword>
<evidence type="ECO:0000256" key="2">
    <source>
        <dbReference type="SAM" id="Phobius"/>
    </source>
</evidence>
<keyword evidence="4" id="KW-0413">Isomerase</keyword>
<evidence type="ECO:0000313" key="4">
    <source>
        <dbReference type="EMBL" id="PAU67173.1"/>
    </source>
</evidence>
<feature type="transmembrane region" description="Helical" evidence="2">
    <location>
        <begin position="127"/>
        <end position="153"/>
    </location>
</feature>
<accession>A0A2A2EDQ8</accession>
<name>A0A2A2EDQ8_9BIFI</name>
<dbReference type="RefSeq" id="WP_157909661.1">
    <property type="nucleotide sequence ID" value="NZ_MVOG01000044.1"/>
</dbReference>
<gene>
    <name evidence="4" type="ORF">B1400_1691</name>
</gene>
<keyword evidence="2" id="KW-0812">Transmembrane</keyword>
<comment type="caution">
    <text evidence="4">The sequence shown here is derived from an EMBL/GenBank/DDBJ whole genome shotgun (WGS) entry which is preliminary data.</text>
</comment>
<dbReference type="InterPro" id="IPR025241">
    <property type="entry name" value="DUF4190"/>
</dbReference>
<proteinExistence type="predicted"/>